<dbReference type="PROSITE" id="PS00012">
    <property type="entry name" value="PHOSPHOPANTETHEINE"/>
    <property type="match status" value="1"/>
</dbReference>
<keyword evidence="3" id="KW-0808">Transferase</keyword>
<evidence type="ECO:0000313" key="9">
    <source>
        <dbReference type="EMBL" id="KAF4635111.1"/>
    </source>
</evidence>
<reference evidence="9 10" key="1">
    <citation type="submission" date="2020-03" db="EMBL/GenBank/DDBJ databases">
        <title>Draft Genome Sequence of Cudoniella acicularis.</title>
        <authorList>
            <person name="Buettner E."/>
            <person name="Kellner H."/>
        </authorList>
    </citation>
    <scope>NUCLEOTIDE SEQUENCE [LARGE SCALE GENOMIC DNA]</scope>
    <source>
        <strain evidence="9 10">DSM 108380</strain>
    </source>
</reference>
<dbReference type="InterPro" id="IPR029058">
    <property type="entry name" value="AB_hydrolase_fold"/>
</dbReference>
<dbReference type="GO" id="GO:0031177">
    <property type="term" value="F:phosphopantetheine binding"/>
    <property type="evidence" value="ECO:0007669"/>
    <property type="project" value="InterPro"/>
</dbReference>
<dbReference type="Gene3D" id="1.10.1200.10">
    <property type="entry name" value="ACP-like"/>
    <property type="match status" value="1"/>
</dbReference>
<evidence type="ECO:0000313" key="10">
    <source>
        <dbReference type="Proteomes" id="UP000566819"/>
    </source>
</evidence>
<dbReference type="Gene3D" id="3.40.47.10">
    <property type="match status" value="1"/>
</dbReference>
<dbReference type="SUPFAM" id="SSF53474">
    <property type="entry name" value="alpha/beta-Hydrolases"/>
    <property type="match status" value="1"/>
</dbReference>
<dbReference type="InterPro" id="IPR016039">
    <property type="entry name" value="Thiolase-like"/>
</dbReference>
<dbReference type="GO" id="GO:0044550">
    <property type="term" value="P:secondary metabolite biosynthetic process"/>
    <property type="evidence" value="ECO:0007669"/>
    <property type="project" value="TreeGrafter"/>
</dbReference>
<feature type="domain" description="PKS/mFAS DH" evidence="8">
    <location>
        <begin position="1232"/>
        <end position="1538"/>
    </location>
</feature>
<dbReference type="InterPro" id="IPR014030">
    <property type="entry name" value="Ketoacyl_synth_N"/>
</dbReference>
<evidence type="ECO:0000259" key="7">
    <source>
        <dbReference type="PROSITE" id="PS52004"/>
    </source>
</evidence>
<feature type="active site" description="Proton acceptor; for dehydratase activity" evidence="4">
    <location>
        <position position="1264"/>
    </location>
</feature>
<evidence type="ECO:0000259" key="8">
    <source>
        <dbReference type="PROSITE" id="PS52019"/>
    </source>
</evidence>
<dbReference type="SUPFAM" id="SSF47336">
    <property type="entry name" value="ACP-like"/>
    <property type="match status" value="1"/>
</dbReference>
<dbReference type="OrthoDB" id="329835at2759"/>
<dbReference type="InterPro" id="IPR020841">
    <property type="entry name" value="PKS_Beta-ketoAc_synthase_dom"/>
</dbReference>
<dbReference type="SMART" id="SM00823">
    <property type="entry name" value="PKS_PP"/>
    <property type="match status" value="1"/>
</dbReference>
<dbReference type="FunFam" id="3.10.129.110:FF:000001">
    <property type="entry name" value="Sterigmatocystin biosynthesis polyketide synthase"/>
    <property type="match status" value="1"/>
</dbReference>
<dbReference type="InterPro" id="IPR009081">
    <property type="entry name" value="PP-bd_ACP"/>
</dbReference>
<dbReference type="PANTHER" id="PTHR43775:SF37">
    <property type="entry name" value="SI:DKEY-61P9.11"/>
    <property type="match status" value="1"/>
</dbReference>
<evidence type="ECO:0000256" key="3">
    <source>
        <dbReference type="ARBA" id="ARBA00022679"/>
    </source>
</evidence>
<dbReference type="SMART" id="SM00827">
    <property type="entry name" value="PKS_AT"/>
    <property type="match status" value="1"/>
</dbReference>
<dbReference type="PROSITE" id="PS00606">
    <property type="entry name" value="KS3_1"/>
    <property type="match status" value="1"/>
</dbReference>
<feature type="region of interest" description="C-terminal hotdog fold" evidence="4">
    <location>
        <begin position="1393"/>
        <end position="1538"/>
    </location>
</feature>
<proteinExistence type="predicted"/>
<dbReference type="Gene3D" id="3.30.70.3290">
    <property type="match status" value="1"/>
</dbReference>
<feature type="region of interest" description="Disordered" evidence="5">
    <location>
        <begin position="1653"/>
        <end position="1685"/>
    </location>
</feature>
<feature type="domain" description="Ketosynthase family 3 (KS3)" evidence="7">
    <location>
        <begin position="322"/>
        <end position="739"/>
    </location>
</feature>
<dbReference type="Pfam" id="PF00109">
    <property type="entry name" value="ketoacyl-synt"/>
    <property type="match status" value="1"/>
</dbReference>
<dbReference type="Pfam" id="PF22621">
    <property type="entry name" value="CurL-like_PKS_C"/>
    <property type="match status" value="1"/>
</dbReference>
<gene>
    <name evidence="9" type="ORF">G7Y89_g2999</name>
</gene>
<dbReference type="Proteomes" id="UP000566819">
    <property type="component" value="Unassembled WGS sequence"/>
</dbReference>
<evidence type="ECO:0000256" key="1">
    <source>
        <dbReference type="ARBA" id="ARBA00022450"/>
    </source>
</evidence>
<dbReference type="Pfam" id="PF00975">
    <property type="entry name" value="Thioesterase"/>
    <property type="match status" value="1"/>
</dbReference>
<dbReference type="PROSITE" id="PS52019">
    <property type="entry name" value="PKS_MFAS_DH"/>
    <property type="match status" value="1"/>
</dbReference>
<dbReference type="Gene3D" id="3.30.70.250">
    <property type="entry name" value="Malonyl-CoA ACP transacylase, ACP-binding"/>
    <property type="match status" value="1"/>
</dbReference>
<dbReference type="Pfam" id="PF02801">
    <property type="entry name" value="Ketoacyl-synt_C"/>
    <property type="match status" value="1"/>
</dbReference>
<dbReference type="PROSITE" id="PS52004">
    <property type="entry name" value="KS3_2"/>
    <property type="match status" value="1"/>
</dbReference>
<dbReference type="InterPro" id="IPR016035">
    <property type="entry name" value="Acyl_Trfase/lysoPLipase"/>
</dbReference>
<feature type="domain" description="Carrier" evidence="6">
    <location>
        <begin position="1575"/>
        <end position="1649"/>
    </location>
</feature>
<dbReference type="PANTHER" id="PTHR43775">
    <property type="entry name" value="FATTY ACID SYNTHASE"/>
    <property type="match status" value="1"/>
</dbReference>
<dbReference type="CDD" id="cd00833">
    <property type="entry name" value="PKS"/>
    <property type="match status" value="1"/>
</dbReference>
<feature type="region of interest" description="N-terminal hotdog fold" evidence="4">
    <location>
        <begin position="1232"/>
        <end position="1365"/>
    </location>
</feature>
<dbReference type="SUPFAM" id="SSF53901">
    <property type="entry name" value="Thiolase-like"/>
    <property type="match status" value="1"/>
</dbReference>
<evidence type="ECO:0000256" key="2">
    <source>
        <dbReference type="ARBA" id="ARBA00022553"/>
    </source>
</evidence>
<dbReference type="InterPro" id="IPR049551">
    <property type="entry name" value="PKS_DH_C"/>
</dbReference>
<keyword evidence="2" id="KW-0597">Phosphoprotein</keyword>
<dbReference type="InterPro" id="IPR014043">
    <property type="entry name" value="Acyl_transferase_dom"/>
</dbReference>
<evidence type="ECO:0000256" key="4">
    <source>
        <dbReference type="PROSITE-ProRule" id="PRU01363"/>
    </source>
</evidence>
<dbReference type="InterPro" id="IPR030918">
    <property type="entry name" value="PT_fungal_PKS"/>
</dbReference>
<dbReference type="GO" id="GO:0006633">
    <property type="term" value="P:fatty acid biosynthetic process"/>
    <property type="evidence" value="ECO:0007669"/>
    <property type="project" value="InterPro"/>
</dbReference>
<dbReference type="PROSITE" id="PS50075">
    <property type="entry name" value="CARRIER"/>
    <property type="match status" value="1"/>
</dbReference>
<dbReference type="Pfam" id="PF14765">
    <property type="entry name" value="PS-DH"/>
    <property type="match status" value="1"/>
</dbReference>
<dbReference type="InterPro" id="IPR050091">
    <property type="entry name" value="PKS_NRPS_Biosynth_Enz"/>
</dbReference>
<dbReference type="InterPro" id="IPR006162">
    <property type="entry name" value="Ppantetheine_attach_site"/>
</dbReference>
<dbReference type="Pfam" id="PF00550">
    <property type="entry name" value="PP-binding"/>
    <property type="match status" value="1"/>
</dbReference>
<protein>
    <recommendedName>
        <fullName evidence="11">Polyketide synthase</fullName>
    </recommendedName>
</protein>
<sequence>MEPPASVSILYFGDQTIDLSSSIEKLYLYSKRSPQTARFLQIATDTLQAACHSLPAADRPAFPHRTLRDLCDVLTDTHDDRTVMVPVLLCVSQLGWLLVQIEQEPQVLTGDKQFVNLGVCTGMLPAIAATCITSAAGLLGISPELIRISLRLGLEVRCQSRNLDNSNGIWASVFSDASLDSLQYVIKQFLTKYPTPPCSQIYISARNKSSSTVSGPPRILQAFLKFAETSLPEVRITNIPVYGAYHAGHLYGSDLTTLMGESPILDLPLTPGASIMSTSSGSLMETATTFGECLHNALTDILQKPMDFAKSLEMLASIRGNDRILTIIGPSKISKTLQNSLEPSIYQNFYQSHSNANLAVSPESNDDFAIVENPDLFDARLFNMSPREASSTDPIHRILLMTTYEALEMSGYSPDRTPSTKRDRIGTFVGQASDDWREVNASQNIDTFWTTSGIRPFGPGRLNYHFGWEGPSYSIDTACSSSMAAIHMAINALKVGECDTAIAGGANLMTSSDPYAGLSRGGFLSPTGSCKTWDASADGYCRGEGVGILVIKRLRDAIADKDPIQAVIKGISTNHSADAISITHPHAETQQRLFKTVLQNSNILPEEISYVEMHGTGTQAGDVIETTSITQALATRNQNSHPLYIGTLKPNIGHGEAVSGVASVIKAAMMFQKNIIPLHVGIKDKINPKLPHVSFQALNINIAKENLKFEAIPFGDGKRKIMVNNFNAAGGNTTLILEDYPRLGNNINGHRGNAKSTRKFQIIPVSGKTIKSLNGNSRRLLEFLESNPDVNIADLSYTTTARRLHHLYRKTHVVETVAQAISALQKDLQESDSPPKVKRSPSAIFLFTGQGSLYIGIGHQLLKNCQSFQQSVKNIDEICQRFNFPSVLLPISNPDFDYQNSDPVLSQLVLFTIEVSLAALWKSWGINPSIVCGHSLGEYAALHIAGVLSLCDSIYLIGQRALLIKKHCQRGTHGMQLLKLSYQKLLDILRTERFPSCEIACLSGPETIAVSGTNGDIASLGDYAKEIGIQSTIVQVPFAFHSNQIEPCLAEFENLAQRVQFNAPKTPVASTLLGTIVSEPGVFSASYLTRQARHVVKFSDAIKACTLQSDFDLKSTFWFELGPGSFCLSMVKATLGSSETNILPTISSKEENWLTINKSLGAAYKAGFNVDWSEFHRESEDDLELLPLPRYAFDLKSYWIQYQGDWCLRKGNEKIENSPAQREETFSTTTIQSIESEDITQTRSDFTFLSDLQRPDLKVAVCGHLVNGVPLCPSSVFADMAFTAASYIWSQTESGELPAMDVAEMRVSKPLILESETEKQPVRIRASKIAGSKTISIIFSQPKEHLDGEDTLHAKCVVHFGDGKKWLAEWKKHAYLINDKIAELERKGRDGEIERFQRRIAYKLFSSFVKYDKKFQGMSDICLDTELLEATARVNFQSGASDGTFTNSPYWIDSLGHLSGFILNVSEAEDTVYISQGWESLRITSPLLEVGCYQTYVRMQEMDVRGVVAGDVYVLENSKIIAVFGDVKFSPIQRRLLGTLLPSKSKMDENRSQESQALSLNRRLSAIQVSAPRENSLAAKITACISEQTGVPIVELTDDTDLSDLGLDSLMSLLIAGTLRQNWQVDIPSSIFLEYPTLGELLQHLQKLLASDESKATTTTTSTTSILTPATPEPRTPKEPPTMTGDLAKTMKSIIIAESGLHPTKSSPKQHSQSELDDAFPKFASKNNPDKISNSEGVLQSPVCTSVLLQGNPDSKAPALFLLPDGSGSAGSYIGLPALGNAEMRVFGVNSPYLRCPEEFTVSLEVVVEKYVAEILRLDSEGPYLLGGWSIGGIYAYEAAQILRRKNKIVKGLFFIDAPCPGTIPPLPHETITLLDRLGIFDTGKNTQKMQQHFKSSISALKTYHATPMIKDRQSIPPPKCLVLWARHGVWESVSKEERELLMGGIDVEEDKAQKWMMHPREKCGGNGWEELLLGIDVEVLDGNHFSLLKDPQIRSVGEVGRPASSNNIYDIPFLCAALSAANIPASSRNANVVSA</sequence>
<dbReference type="InterPro" id="IPR018201">
    <property type="entry name" value="Ketoacyl_synth_AS"/>
</dbReference>
<evidence type="ECO:0008006" key="11">
    <source>
        <dbReference type="Google" id="ProtNLM"/>
    </source>
</evidence>
<dbReference type="InterPro" id="IPR020806">
    <property type="entry name" value="PKS_PP-bd"/>
</dbReference>
<feature type="active site" description="Proton donor; for dehydratase activity" evidence="4">
    <location>
        <position position="1453"/>
    </location>
</feature>
<comment type="caution">
    <text evidence="9">The sequence shown here is derived from an EMBL/GenBank/DDBJ whole genome shotgun (WGS) entry which is preliminary data.</text>
</comment>
<keyword evidence="1" id="KW-0596">Phosphopantetheine</keyword>
<dbReference type="SMART" id="SM00825">
    <property type="entry name" value="PKS_KS"/>
    <property type="match status" value="1"/>
</dbReference>
<dbReference type="InterPro" id="IPR014031">
    <property type="entry name" value="Ketoacyl_synth_C"/>
</dbReference>
<dbReference type="EMBL" id="JAAMPI010000141">
    <property type="protein sequence ID" value="KAF4635111.1"/>
    <property type="molecule type" value="Genomic_DNA"/>
</dbReference>
<feature type="compositionally biased region" description="Low complexity" evidence="5">
    <location>
        <begin position="1656"/>
        <end position="1670"/>
    </location>
</feature>
<dbReference type="Gene3D" id="3.40.50.1820">
    <property type="entry name" value="alpha/beta hydrolase"/>
    <property type="match status" value="1"/>
</dbReference>
<dbReference type="InterPro" id="IPR036736">
    <property type="entry name" value="ACP-like_sf"/>
</dbReference>
<dbReference type="InterPro" id="IPR042104">
    <property type="entry name" value="PKS_dehydratase_sf"/>
</dbReference>
<name>A0A8H4W6F1_9HELO</name>
<evidence type="ECO:0000259" key="6">
    <source>
        <dbReference type="PROSITE" id="PS50075"/>
    </source>
</evidence>
<dbReference type="Pfam" id="PF16073">
    <property type="entry name" value="SAT"/>
    <property type="match status" value="1"/>
</dbReference>
<accession>A0A8H4W6F1</accession>
<dbReference type="GO" id="GO:0004315">
    <property type="term" value="F:3-oxoacyl-[acyl-carrier-protein] synthase activity"/>
    <property type="evidence" value="ECO:0007669"/>
    <property type="project" value="InterPro"/>
</dbReference>
<dbReference type="SUPFAM" id="SSF52151">
    <property type="entry name" value="FabD/lysophospholipase-like"/>
    <property type="match status" value="1"/>
</dbReference>
<evidence type="ECO:0000256" key="5">
    <source>
        <dbReference type="SAM" id="MobiDB-lite"/>
    </source>
</evidence>
<keyword evidence="10" id="KW-1185">Reference proteome</keyword>
<dbReference type="NCBIfam" id="TIGR04532">
    <property type="entry name" value="PT_fungal_PKS"/>
    <property type="match status" value="1"/>
</dbReference>
<dbReference type="InterPro" id="IPR001031">
    <property type="entry name" value="Thioesterase"/>
</dbReference>
<dbReference type="InterPro" id="IPR049900">
    <property type="entry name" value="PKS_mFAS_DH"/>
</dbReference>
<dbReference type="GO" id="GO:0004312">
    <property type="term" value="F:fatty acid synthase activity"/>
    <property type="evidence" value="ECO:0007669"/>
    <property type="project" value="TreeGrafter"/>
</dbReference>
<dbReference type="Gene3D" id="3.40.366.10">
    <property type="entry name" value="Malonyl-Coenzyme A Acyl Carrier Protein, domain 2"/>
    <property type="match status" value="2"/>
</dbReference>
<dbReference type="Pfam" id="PF00698">
    <property type="entry name" value="Acyl_transf_1"/>
    <property type="match status" value="1"/>
</dbReference>
<organism evidence="9 10">
    <name type="scientific">Cudoniella acicularis</name>
    <dbReference type="NCBI Taxonomy" id="354080"/>
    <lineage>
        <taxon>Eukaryota</taxon>
        <taxon>Fungi</taxon>
        <taxon>Dikarya</taxon>
        <taxon>Ascomycota</taxon>
        <taxon>Pezizomycotina</taxon>
        <taxon>Leotiomycetes</taxon>
        <taxon>Helotiales</taxon>
        <taxon>Tricladiaceae</taxon>
        <taxon>Cudoniella</taxon>
    </lineage>
</organism>
<dbReference type="InterPro" id="IPR032088">
    <property type="entry name" value="SAT"/>
</dbReference>
<dbReference type="InterPro" id="IPR001227">
    <property type="entry name" value="Ac_transferase_dom_sf"/>
</dbReference>
<dbReference type="Gene3D" id="3.10.129.110">
    <property type="entry name" value="Polyketide synthase dehydratase"/>
    <property type="match status" value="1"/>
</dbReference>